<organism evidence="4 5">
    <name type="scientific">Zhongshania marina</name>
    <dbReference type="NCBI Taxonomy" id="2304603"/>
    <lineage>
        <taxon>Bacteria</taxon>
        <taxon>Pseudomonadati</taxon>
        <taxon>Pseudomonadota</taxon>
        <taxon>Gammaproteobacteria</taxon>
        <taxon>Cellvibrionales</taxon>
        <taxon>Spongiibacteraceae</taxon>
        <taxon>Zhongshania</taxon>
    </lineage>
</organism>
<dbReference type="GO" id="GO:0005829">
    <property type="term" value="C:cytosol"/>
    <property type="evidence" value="ECO:0007669"/>
    <property type="project" value="TreeGrafter"/>
</dbReference>
<evidence type="ECO:0000256" key="1">
    <source>
        <dbReference type="ARBA" id="ARBA00008324"/>
    </source>
</evidence>
<feature type="domain" description="Thioesterase" evidence="3">
    <location>
        <begin position="51"/>
        <end position="128"/>
    </location>
</feature>
<comment type="similarity">
    <text evidence="1">Belongs to the thioesterase PaaI family.</text>
</comment>
<dbReference type="NCBIfam" id="TIGR00369">
    <property type="entry name" value="unchar_dom_1"/>
    <property type="match status" value="1"/>
</dbReference>
<dbReference type="PANTHER" id="PTHR43240">
    <property type="entry name" value="1,4-DIHYDROXY-2-NAPHTHOYL-COA THIOESTERASE 1"/>
    <property type="match status" value="1"/>
</dbReference>
<dbReference type="InterPro" id="IPR029069">
    <property type="entry name" value="HotDog_dom_sf"/>
</dbReference>
<keyword evidence="2" id="KW-0378">Hydrolase</keyword>
<dbReference type="OrthoDB" id="9798208at2"/>
<evidence type="ECO:0000313" key="5">
    <source>
        <dbReference type="Proteomes" id="UP000237222"/>
    </source>
</evidence>
<dbReference type="Proteomes" id="UP000237222">
    <property type="component" value="Unassembled WGS sequence"/>
</dbReference>
<dbReference type="CDD" id="cd03443">
    <property type="entry name" value="PaaI_thioesterase"/>
    <property type="match status" value="1"/>
</dbReference>
<reference evidence="4" key="1">
    <citation type="submission" date="2018-01" db="EMBL/GenBank/DDBJ databases">
        <authorList>
            <person name="Yu X.-D."/>
        </authorList>
    </citation>
    <scope>NUCLEOTIDE SEQUENCE</scope>
    <source>
        <strain evidence="4">ZX-21</strain>
    </source>
</reference>
<dbReference type="AlphaFoldDB" id="A0A2S4HED1"/>
<evidence type="ECO:0000313" key="4">
    <source>
        <dbReference type="EMBL" id="POP52327.1"/>
    </source>
</evidence>
<evidence type="ECO:0000256" key="2">
    <source>
        <dbReference type="ARBA" id="ARBA00022801"/>
    </source>
</evidence>
<dbReference type="EMBL" id="PQGG01000029">
    <property type="protein sequence ID" value="POP52327.1"/>
    <property type="molecule type" value="Genomic_DNA"/>
</dbReference>
<dbReference type="RefSeq" id="WP_103684786.1">
    <property type="nucleotide sequence ID" value="NZ_PQGG01000029.1"/>
</dbReference>
<accession>A0A2S4HED1</accession>
<sequence>MTIWKQALDLVQANDMMKNTIGETLGLMITEIGADYVVGTMPVDKRTHQPMGILHGGASVVLAESLGSFAANLACDIGTACVGLDINANHIRSVRSGLVTGVARAVHVGRRTQVWEIRIADEADKTVCVSRLTMAVIDAV</sequence>
<dbReference type="Pfam" id="PF03061">
    <property type="entry name" value="4HBT"/>
    <property type="match status" value="1"/>
</dbReference>
<dbReference type="PANTHER" id="PTHR43240:SF5">
    <property type="entry name" value="1,4-DIHYDROXY-2-NAPHTHOYL-COA THIOESTERASE 1"/>
    <property type="match status" value="1"/>
</dbReference>
<protein>
    <submittedName>
        <fullName evidence="4">Esterase</fullName>
    </submittedName>
</protein>
<gene>
    <name evidence="4" type="ORF">C0068_12390</name>
</gene>
<name>A0A2S4HED1_9GAMM</name>
<dbReference type="SUPFAM" id="SSF54637">
    <property type="entry name" value="Thioesterase/thiol ester dehydrase-isomerase"/>
    <property type="match status" value="1"/>
</dbReference>
<comment type="caution">
    <text evidence="4">The sequence shown here is derived from an EMBL/GenBank/DDBJ whole genome shotgun (WGS) entry which is preliminary data.</text>
</comment>
<dbReference type="Gene3D" id="3.10.129.10">
    <property type="entry name" value="Hotdog Thioesterase"/>
    <property type="match status" value="1"/>
</dbReference>
<dbReference type="GO" id="GO:0061522">
    <property type="term" value="F:1,4-dihydroxy-2-naphthoyl-CoA thioesterase activity"/>
    <property type="evidence" value="ECO:0007669"/>
    <property type="project" value="TreeGrafter"/>
</dbReference>
<proteinExistence type="inferred from homology"/>
<dbReference type="InterPro" id="IPR003736">
    <property type="entry name" value="PAAI_dom"/>
</dbReference>
<dbReference type="InterPro" id="IPR006683">
    <property type="entry name" value="Thioestr_dom"/>
</dbReference>
<evidence type="ECO:0000259" key="3">
    <source>
        <dbReference type="Pfam" id="PF03061"/>
    </source>
</evidence>